<dbReference type="Pfam" id="PF13676">
    <property type="entry name" value="TIR_2"/>
    <property type="match status" value="1"/>
</dbReference>
<evidence type="ECO:0000256" key="7">
    <source>
        <dbReference type="ARBA" id="ARBA00022737"/>
    </source>
</evidence>
<dbReference type="Proteomes" id="UP000694863">
    <property type="component" value="Unplaced"/>
</dbReference>
<keyword evidence="3" id="KW-0399">Innate immunity</keyword>
<dbReference type="InterPro" id="IPR032675">
    <property type="entry name" value="LRR_dom_sf"/>
</dbReference>
<feature type="signal peptide" evidence="14">
    <location>
        <begin position="1"/>
        <end position="20"/>
    </location>
</feature>
<comment type="similarity">
    <text evidence="2">Belongs to the Toll-like receptor family.</text>
</comment>
<accession>A0ABM0IQG2</accession>
<keyword evidence="7" id="KW-0677">Repeat</keyword>
<evidence type="ECO:0000256" key="8">
    <source>
        <dbReference type="ARBA" id="ARBA00022859"/>
    </source>
</evidence>
<evidence type="ECO:0000259" key="15">
    <source>
        <dbReference type="PROSITE" id="PS50104"/>
    </source>
</evidence>
<evidence type="ECO:0000256" key="13">
    <source>
        <dbReference type="ARBA" id="ARBA00023198"/>
    </source>
</evidence>
<gene>
    <name evidence="17" type="primary">LOC101661314</name>
</gene>
<proteinExistence type="inferred from homology"/>
<evidence type="ECO:0000313" key="16">
    <source>
        <dbReference type="Proteomes" id="UP000694863"/>
    </source>
</evidence>
<reference evidence="17" key="1">
    <citation type="submission" date="2025-08" db="UniProtKB">
        <authorList>
            <consortium name="RefSeq"/>
        </authorList>
    </citation>
    <scope>IDENTIFICATION</scope>
</reference>
<evidence type="ECO:0000256" key="9">
    <source>
        <dbReference type="ARBA" id="ARBA00022989"/>
    </source>
</evidence>
<keyword evidence="4" id="KW-0433">Leucine-rich repeat</keyword>
<keyword evidence="5" id="KW-0812">Transmembrane</keyword>
<keyword evidence="11" id="KW-0675">Receptor</keyword>
<keyword evidence="13" id="KW-0395">Inflammatory response</keyword>
<keyword evidence="12" id="KW-0325">Glycoprotein</keyword>
<evidence type="ECO:0000313" key="17">
    <source>
        <dbReference type="RefSeq" id="XP_004705362.1"/>
    </source>
</evidence>
<evidence type="ECO:0000256" key="1">
    <source>
        <dbReference type="ARBA" id="ARBA00004479"/>
    </source>
</evidence>
<protein>
    <submittedName>
        <fullName evidence="17">Toll-like receptor 12</fullName>
    </submittedName>
</protein>
<evidence type="ECO:0000256" key="11">
    <source>
        <dbReference type="ARBA" id="ARBA00023170"/>
    </source>
</evidence>
<organism evidence="16 17">
    <name type="scientific">Echinops telfairi</name>
    <name type="common">Lesser hedgehog tenrec</name>
    <dbReference type="NCBI Taxonomy" id="9371"/>
    <lineage>
        <taxon>Eukaryota</taxon>
        <taxon>Metazoa</taxon>
        <taxon>Chordata</taxon>
        <taxon>Craniata</taxon>
        <taxon>Vertebrata</taxon>
        <taxon>Euteleostomi</taxon>
        <taxon>Mammalia</taxon>
        <taxon>Eutheria</taxon>
        <taxon>Afrotheria</taxon>
        <taxon>Tenrecidae</taxon>
        <taxon>Tenrecinae</taxon>
        <taxon>Echinops</taxon>
    </lineage>
</organism>
<dbReference type="InterPro" id="IPR003591">
    <property type="entry name" value="Leu-rich_rpt_typical-subtyp"/>
</dbReference>
<feature type="domain" description="TIR" evidence="15">
    <location>
        <begin position="753"/>
        <end position="899"/>
    </location>
</feature>
<evidence type="ECO:0000256" key="4">
    <source>
        <dbReference type="ARBA" id="ARBA00022614"/>
    </source>
</evidence>
<evidence type="ECO:0000256" key="10">
    <source>
        <dbReference type="ARBA" id="ARBA00023136"/>
    </source>
</evidence>
<evidence type="ECO:0000256" key="6">
    <source>
        <dbReference type="ARBA" id="ARBA00022729"/>
    </source>
</evidence>
<evidence type="ECO:0000256" key="5">
    <source>
        <dbReference type="ARBA" id="ARBA00022692"/>
    </source>
</evidence>
<keyword evidence="10" id="KW-0472">Membrane</keyword>
<dbReference type="Gene3D" id="3.80.10.10">
    <property type="entry name" value="Ribonuclease Inhibitor"/>
    <property type="match status" value="3"/>
</dbReference>
<dbReference type="SMART" id="SM00255">
    <property type="entry name" value="TIR"/>
    <property type="match status" value="1"/>
</dbReference>
<keyword evidence="9" id="KW-1133">Transmembrane helix</keyword>
<dbReference type="Pfam" id="PF13855">
    <property type="entry name" value="LRR_8"/>
    <property type="match status" value="2"/>
</dbReference>
<dbReference type="SMART" id="SM00369">
    <property type="entry name" value="LRR_TYP"/>
    <property type="match status" value="3"/>
</dbReference>
<keyword evidence="16" id="KW-1185">Reference proteome</keyword>
<sequence>MGKHLLLLPGLLLSLPLTAAWTTALHCQVVEGARLPLVSRFFLPCVLDSSLSFLASCVSVTNLTRTLEAVPRNVGGLCLAGPLSVLPQDAFSDFPGLKVLCLTLRITQLLPGALRGLEQLQRLSFLGHPRDALSLAPEAFSNLSSLQHLAFWGLCLDRNLGVRLPPSLQRLAVRYSCLQNVGMLTDIFPDLVLNSSSGEGWALDTLDLSFNLKLNTSGPGALRGLQLRALRLDNTEMKAAAVTGLGLQRLDVLSAAKTGMAELPGDVIAHFGLKALHFQGNTIGRIAPKTLASCHTLESLDLKSSGLTDLPLAFLDAMPRLQTLNLAANHLQIGMLCSNGTGVESGLRVLDLSDNGLWTVPPDAFSCVPHLRTLLLKKNRLAHLDGHVFQGLSRLETLDLTENLQAAPGQGAQASLSELTTPRPLDTAMVPSSIWDFRSTASLSNLILMLPSGRPRILSLPIGLVSLELHAVSGTKPWKLVPPIFPALQKLTLKHWGLQLAVQNVSKIFPALLQLSLLGDSLEALCPQDASRFFLWQHPGLQQLTVTGIRRSPRPCCITGLPSLQELILQNLQAWAPPRPVRLEELVGELPRLEVLQLSHTGLETLSAAGFQGLRRLQVLVLDWEDGLVLDSSLQEHSPQMPQYMYFLSVTLACECANGWVEPWLQHSSRTYVYINEEWCSPKGGGRSKSRLFPFLQSHCPESLGRELFLGTSALLLLLMFLPFLQEARNWALYLRALCRAWLRGQRTEGQGFFYDVFVSHCRQDQGWVVGELVPLLEGFSPGGWGLRACLPERDFEAGKDVADNVADSMMGSRATLCVLSREALCTPRCCTELRLATSRLLAASAPPALLLVFLEPVSRHQLPGYHRLAWLLRPEDYRLWRPDKEGKDDFRAWLGIRLGQGTGGRR</sequence>
<evidence type="ECO:0000256" key="2">
    <source>
        <dbReference type="ARBA" id="ARBA00009634"/>
    </source>
</evidence>
<evidence type="ECO:0000256" key="3">
    <source>
        <dbReference type="ARBA" id="ARBA00022588"/>
    </source>
</evidence>
<name>A0ABM0IQG2_ECHTE</name>
<dbReference type="GeneID" id="101661314"/>
<keyword evidence="8" id="KW-0391">Immunity</keyword>
<dbReference type="InterPro" id="IPR035897">
    <property type="entry name" value="Toll_tir_struct_dom_sf"/>
</dbReference>
<dbReference type="PANTHER" id="PTHR24365">
    <property type="entry name" value="TOLL-LIKE RECEPTOR"/>
    <property type="match status" value="1"/>
</dbReference>
<dbReference type="PROSITE" id="PS51450">
    <property type="entry name" value="LRR"/>
    <property type="match status" value="1"/>
</dbReference>
<keyword evidence="6 14" id="KW-0732">Signal</keyword>
<dbReference type="SUPFAM" id="SSF52200">
    <property type="entry name" value="Toll/Interleukin receptor TIR domain"/>
    <property type="match status" value="1"/>
</dbReference>
<dbReference type="InterPro" id="IPR000157">
    <property type="entry name" value="TIR_dom"/>
</dbReference>
<dbReference type="Gene3D" id="3.40.50.10140">
    <property type="entry name" value="Toll/interleukin-1 receptor homology (TIR) domain"/>
    <property type="match status" value="1"/>
</dbReference>
<evidence type="ECO:0000256" key="14">
    <source>
        <dbReference type="SAM" id="SignalP"/>
    </source>
</evidence>
<dbReference type="PROSITE" id="PS50104">
    <property type="entry name" value="TIR"/>
    <property type="match status" value="1"/>
</dbReference>
<dbReference type="InterPro" id="IPR001611">
    <property type="entry name" value="Leu-rich_rpt"/>
</dbReference>
<dbReference type="RefSeq" id="XP_004705362.1">
    <property type="nucleotide sequence ID" value="XM_004705305.2"/>
</dbReference>
<comment type="subcellular location">
    <subcellularLocation>
        <location evidence="1">Membrane</location>
        <topology evidence="1">Single-pass type I membrane protein</topology>
    </subcellularLocation>
</comment>
<evidence type="ECO:0000256" key="12">
    <source>
        <dbReference type="ARBA" id="ARBA00023180"/>
    </source>
</evidence>
<dbReference type="SUPFAM" id="SSF52058">
    <property type="entry name" value="L domain-like"/>
    <property type="match status" value="2"/>
</dbReference>
<feature type="chain" id="PRO_5047123401" evidence="14">
    <location>
        <begin position="21"/>
        <end position="907"/>
    </location>
</feature>
<dbReference type="PANTHER" id="PTHR24365:SF545">
    <property type="entry name" value="TOLL-LIKE RECEPTOR 12"/>
    <property type="match status" value="1"/>
</dbReference>